<gene>
    <name evidence="1" type="ORF">LOK49_LG02G02333</name>
</gene>
<reference evidence="1 2" key="1">
    <citation type="journal article" date="2022" name="Plant J.">
        <title>Chromosome-level genome of Camellia lanceoleosa provides a valuable resource for understanding genome evolution and self-incompatibility.</title>
        <authorList>
            <person name="Gong W."/>
            <person name="Xiao S."/>
            <person name="Wang L."/>
            <person name="Liao Z."/>
            <person name="Chang Y."/>
            <person name="Mo W."/>
            <person name="Hu G."/>
            <person name="Li W."/>
            <person name="Zhao G."/>
            <person name="Zhu H."/>
            <person name="Hu X."/>
            <person name="Ji K."/>
            <person name="Xiang X."/>
            <person name="Song Q."/>
            <person name="Yuan D."/>
            <person name="Jin S."/>
            <person name="Zhang L."/>
        </authorList>
    </citation>
    <scope>NUCLEOTIDE SEQUENCE [LARGE SCALE GENOMIC DNA]</scope>
    <source>
        <strain evidence="1">SQ_2022a</strain>
    </source>
</reference>
<evidence type="ECO:0000313" key="2">
    <source>
        <dbReference type="Proteomes" id="UP001060215"/>
    </source>
</evidence>
<comment type="caution">
    <text evidence="1">The sequence shown here is derived from an EMBL/GenBank/DDBJ whole genome shotgun (WGS) entry which is preliminary data.</text>
</comment>
<name>A0ACC0IRJ4_9ERIC</name>
<evidence type="ECO:0000313" key="1">
    <source>
        <dbReference type="EMBL" id="KAI8026511.1"/>
    </source>
</evidence>
<dbReference type="EMBL" id="CM045760">
    <property type="protein sequence ID" value="KAI8026511.1"/>
    <property type="molecule type" value="Genomic_DNA"/>
</dbReference>
<proteinExistence type="predicted"/>
<sequence length="113" mass="12709">MANHANRLIISRLTPTTTSRCYSTPTALTVTKGKEDSLFRKLSALGSGGSGPDAAVPDTLDEWVKQGKSIKRFDIISCVNHLRKFKKYHHAIQLYEWMEKGKNKMNNADCVIR</sequence>
<dbReference type="Proteomes" id="UP001060215">
    <property type="component" value="Chromosome 3"/>
</dbReference>
<protein>
    <submittedName>
        <fullName evidence="1">Pentatricopeptide repeat-containing protein</fullName>
    </submittedName>
</protein>
<accession>A0ACC0IRJ4</accession>
<organism evidence="1 2">
    <name type="scientific">Camellia lanceoleosa</name>
    <dbReference type="NCBI Taxonomy" id="1840588"/>
    <lineage>
        <taxon>Eukaryota</taxon>
        <taxon>Viridiplantae</taxon>
        <taxon>Streptophyta</taxon>
        <taxon>Embryophyta</taxon>
        <taxon>Tracheophyta</taxon>
        <taxon>Spermatophyta</taxon>
        <taxon>Magnoliopsida</taxon>
        <taxon>eudicotyledons</taxon>
        <taxon>Gunneridae</taxon>
        <taxon>Pentapetalae</taxon>
        <taxon>asterids</taxon>
        <taxon>Ericales</taxon>
        <taxon>Theaceae</taxon>
        <taxon>Camellia</taxon>
    </lineage>
</organism>
<keyword evidence="2" id="KW-1185">Reference proteome</keyword>